<evidence type="ECO:0000256" key="5">
    <source>
        <dbReference type="ARBA" id="ARBA00022989"/>
    </source>
</evidence>
<evidence type="ECO:0000256" key="8">
    <source>
        <dbReference type="SAM" id="Phobius"/>
    </source>
</evidence>
<gene>
    <name evidence="10" type="ORF">ACFP3M_04745</name>
</gene>
<evidence type="ECO:0000256" key="7">
    <source>
        <dbReference type="SAM" id="MobiDB-lite"/>
    </source>
</evidence>
<feature type="transmembrane region" description="Helical" evidence="8">
    <location>
        <begin position="169"/>
        <end position="193"/>
    </location>
</feature>
<keyword evidence="11" id="KW-1185">Reference proteome</keyword>
<organism evidence="10 11">
    <name type="scientific">Streptomyces ramulosus</name>
    <dbReference type="NCBI Taxonomy" id="47762"/>
    <lineage>
        <taxon>Bacteria</taxon>
        <taxon>Bacillati</taxon>
        <taxon>Actinomycetota</taxon>
        <taxon>Actinomycetes</taxon>
        <taxon>Kitasatosporales</taxon>
        <taxon>Streptomycetaceae</taxon>
        <taxon>Streptomyces</taxon>
    </lineage>
</organism>
<dbReference type="Gene3D" id="1.20.1740.10">
    <property type="entry name" value="Amino acid/polyamine transporter I"/>
    <property type="match status" value="1"/>
</dbReference>
<dbReference type="PIRSF" id="PIRSF006060">
    <property type="entry name" value="AA_transporter"/>
    <property type="match status" value="1"/>
</dbReference>
<evidence type="ECO:0000313" key="11">
    <source>
        <dbReference type="Proteomes" id="UP001596241"/>
    </source>
</evidence>
<feature type="transmembrane region" description="Helical" evidence="8">
    <location>
        <begin position="290"/>
        <end position="307"/>
    </location>
</feature>
<feature type="domain" description="Amino acid permease/ SLC12A" evidence="9">
    <location>
        <begin position="64"/>
        <end position="473"/>
    </location>
</feature>
<dbReference type="InterPro" id="IPR004840">
    <property type="entry name" value="Amino_acid_permease_CS"/>
</dbReference>
<evidence type="ECO:0000256" key="6">
    <source>
        <dbReference type="ARBA" id="ARBA00023136"/>
    </source>
</evidence>
<feature type="transmembrane region" description="Helical" evidence="8">
    <location>
        <begin position="245"/>
        <end position="269"/>
    </location>
</feature>
<feature type="transmembrane region" description="Helical" evidence="8">
    <location>
        <begin position="66"/>
        <end position="85"/>
    </location>
</feature>
<keyword evidence="2" id="KW-0813">Transport</keyword>
<dbReference type="PANTHER" id="PTHR43495">
    <property type="entry name" value="GABA PERMEASE"/>
    <property type="match status" value="1"/>
</dbReference>
<dbReference type="InterPro" id="IPR004841">
    <property type="entry name" value="AA-permease/SLC12A_dom"/>
</dbReference>
<keyword evidence="6 8" id="KW-0472">Membrane</keyword>
<comment type="caution">
    <text evidence="10">The sequence shown here is derived from an EMBL/GenBank/DDBJ whole genome shotgun (WGS) entry which is preliminary data.</text>
</comment>
<dbReference type="Proteomes" id="UP001596241">
    <property type="component" value="Unassembled WGS sequence"/>
</dbReference>
<feature type="transmembrane region" description="Helical" evidence="8">
    <location>
        <begin position="447"/>
        <end position="468"/>
    </location>
</feature>
<protein>
    <submittedName>
        <fullName evidence="10">Amino acid permease</fullName>
    </submittedName>
</protein>
<feature type="transmembrane region" description="Helical" evidence="8">
    <location>
        <begin position="474"/>
        <end position="492"/>
    </location>
</feature>
<evidence type="ECO:0000256" key="1">
    <source>
        <dbReference type="ARBA" id="ARBA00004141"/>
    </source>
</evidence>
<feature type="transmembrane region" description="Helical" evidence="8">
    <location>
        <begin position="335"/>
        <end position="357"/>
    </location>
</feature>
<keyword evidence="5 8" id="KW-1133">Transmembrane helix</keyword>
<feature type="transmembrane region" description="Helical" evidence="8">
    <location>
        <begin position="91"/>
        <end position="111"/>
    </location>
</feature>
<dbReference type="PANTHER" id="PTHR43495:SF5">
    <property type="entry name" value="GAMMA-AMINOBUTYRIC ACID PERMEASE"/>
    <property type="match status" value="1"/>
</dbReference>
<feature type="transmembrane region" description="Helical" evidence="8">
    <location>
        <begin position="205"/>
        <end position="225"/>
    </location>
</feature>
<proteinExistence type="predicted"/>
<keyword evidence="4" id="KW-0029">Amino-acid transport</keyword>
<accession>A0ABW1FDW8</accession>
<dbReference type="PROSITE" id="PS00218">
    <property type="entry name" value="AMINO_ACID_PERMEASE_1"/>
    <property type="match status" value="1"/>
</dbReference>
<keyword evidence="3 8" id="KW-0812">Transmembrane</keyword>
<feature type="transmembrane region" description="Helical" evidence="8">
    <location>
        <begin position="131"/>
        <end position="149"/>
    </location>
</feature>
<evidence type="ECO:0000313" key="10">
    <source>
        <dbReference type="EMBL" id="MFC5892122.1"/>
    </source>
</evidence>
<feature type="compositionally biased region" description="Low complexity" evidence="7">
    <location>
        <begin position="29"/>
        <end position="41"/>
    </location>
</feature>
<dbReference type="RefSeq" id="WP_345087161.1">
    <property type="nucleotide sequence ID" value="NZ_BAAAWG010000013.1"/>
</dbReference>
<feature type="region of interest" description="Disordered" evidence="7">
    <location>
        <begin position="1"/>
        <end position="57"/>
    </location>
</feature>
<sequence>MTRDSAAPRQAPSPPGAASRPLATEAARAHTGGPAAAAGSDNDADAGRTDGGSGLRRGLRNRQMSMIAIGGVVGAGLFVGSGTVIRSTGPAALVSYAIAGLLVILVMRMLAELAVADPSTGSFAHYASREFGSWCGLAIGWLYAYSWWVTVGLEAVIGGELAHHLVPAVPAWVASLVLLAVLTASNLIHVAAFGEAEYWFALIKVVAITAFIGLGVLAVAGLLPGTDPPGTANLLGHGGFAPEGWYAVLPSVLTVIFAFGGAEVVTIAAGEAPRPAEAVRKAIRSTTARILIFYIGSIGVIVTLLPYDRASVTSSPYSAALDALGVPQAGRLMDLIVLVAVASCLNSGLYTASRMLFALAGQREAPRLFARTNARGVPVPAVLVAAGAGLLTLASKYFAGTATIFTFLLDSTGAVIVLMYLCVAACQIRSRMRAERLGRTPAVRMWAYPWLSWTVVTALAAVLVLLAFDATTQRSLFLTLTVTVVAAGVGALRQRRAGRSGGGGR</sequence>
<feature type="transmembrane region" description="Helical" evidence="8">
    <location>
        <begin position="377"/>
        <end position="398"/>
    </location>
</feature>
<feature type="transmembrane region" description="Helical" evidence="8">
    <location>
        <begin position="404"/>
        <end position="426"/>
    </location>
</feature>
<comment type="subcellular location">
    <subcellularLocation>
        <location evidence="1">Membrane</location>
        <topology evidence="1">Multi-pass membrane protein</topology>
    </subcellularLocation>
</comment>
<evidence type="ECO:0000259" key="9">
    <source>
        <dbReference type="Pfam" id="PF00324"/>
    </source>
</evidence>
<evidence type="ECO:0000256" key="2">
    <source>
        <dbReference type="ARBA" id="ARBA00022448"/>
    </source>
</evidence>
<evidence type="ECO:0000256" key="3">
    <source>
        <dbReference type="ARBA" id="ARBA00022692"/>
    </source>
</evidence>
<dbReference type="Pfam" id="PF00324">
    <property type="entry name" value="AA_permease"/>
    <property type="match status" value="1"/>
</dbReference>
<evidence type="ECO:0000256" key="4">
    <source>
        <dbReference type="ARBA" id="ARBA00022970"/>
    </source>
</evidence>
<name>A0ABW1FDW8_9ACTN</name>
<reference evidence="11" key="1">
    <citation type="journal article" date="2019" name="Int. J. Syst. Evol. Microbiol.">
        <title>The Global Catalogue of Microorganisms (GCM) 10K type strain sequencing project: providing services to taxonomists for standard genome sequencing and annotation.</title>
        <authorList>
            <consortium name="The Broad Institute Genomics Platform"/>
            <consortium name="The Broad Institute Genome Sequencing Center for Infectious Disease"/>
            <person name="Wu L."/>
            <person name="Ma J."/>
        </authorList>
    </citation>
    <scope>NUCLEOTIDE SEQUENCE [LARGE SCALE GENOMIC DNA]</scope>
    <source>
        <strain evidence="11">CGMCC 1.15809</strain>
    </source>
</reference>
<dbReference type="EMBL" id="JBHSPW010000002">
    <property type="protein sequence ID" value="MFC5892122.1"/>
    <property type="molecule type" value="Genomic_DNA"/>
</dbReference>